<gene>
    <name evidence="2" type="ORF">SAMN02982931_00866</name>
</gene>
<reference evidence="2 3" key="1">
    <citation type="submission" date="2016-10" db="EMBL/GenBank/DDBJ databases">
        <authorList>
            <person name="de Groot N.N."/>
        </authorList>
    </citation>
    <scope>NUCLEOTIDE SEQUENCE [LARGE SCALE GENOMIC DNA]</scope>
    <source>
        <strain evidence="2 3">ATCC 35022</strain>
    </source>
</reference>
<feature type="chain" id="PRO_5011706478" evidence="1">
    <location>
        <begin position="31"/>
        <end position="310"/>
    </location>
</feature>
<name>A0A1G6AU46_9HYPH</name>
<protein>
    <submittedName>
        <fullName evidence="2">Uncharacterized protein</fullName>
    </submittedName>
</protein>
<keyword evidence="1" id="KW-0732">Signal</keyword>
<dbReference type="EMBL" id="FMXQ01000002">
    <property type="protein sequence ID" value="SDB11888.1"/>
    <property type="molecule type" value="Genomic_DNA"/>
</dbReference>
<dbReference type="Proteomes" id="UP000199071">
    <property type="component" value="Unassembled WGS sequence"/>
</dbReference>
<evidence type="ECO:0000256" key="1">
    <source>
        <dbReference type="SAM" id="SignalP"/>
    </source>
</evidence>
<evidence type="ECO:0000313" key="2">
    <source>
        <dbReference type="EMBL" id="SDB11888.1"/>
    </source>
</evidence>
<keyword evidence="3" id="KW-1185">Reference proteome</keyword>
<dbReference type="AlphaFoldDB" id="A0A1G6AU46"/>
<accession>A0A1G6AU46</accession>
<organism evidence="2 3">
    <name type="scientific">Bauldia litoralis</name>
    <dbReference type="NCBI Taxonomy" id="665467"/>
    <lineage>
        <taxon>Bacteria</taxon>
        <taxon>Pseudomonadati</taxon>
        <taxon>Pseudomonadota</taxon>
        <taxon>Alphaproteobacteria</taxon>
        <taxon>Hyphomicrobiales</taxon>
        <taxon>Kaistiaceae</taxon>
        <taxon>Bauldia</taxon>
    </lineage>
</organism>
<proteinExistence type="predicted"/>
<feature type="signal peptide" evidence="1">
    <location>
        <begin position="1"/>
        <end position="30"/>
    </location>
</feature>
<dbReference type="RefSeq" id="WP_090875011.1">
    <property type="nucleotide sequence ID" value="NZ_FMXQ01000002.1"/>
</dbReference>
<sequence length="310" mass="33217">MKFPALLRTMAVTSLAVLPLLVGPAGPASAEPMSVPFAVEPGDSQSFFVRYLRATSIGQSAEPVLSVDYELEFAVTAVDDDGVSATVRNFGANVALDRQRVLTPPDIDSLLLQAVDGLTADIHINPDGSLDRVTNWDALRGDMIDRAKKLAAGNEDMIKAVDLILPNVNAVDAVQLVARPLAMSAPGRIVTFDPPERTSVNVARIELPSFATYAAGAWSFDLVQRNDIPDNTTVEWLGVPSAAELQAILAPFAPRDGDGEGTAPDGRMWQRFSASYDEASGELLFFQGVMELQAGPLRRRTALEAQAKGR</sequence>
<evidence type="ECO:0000313" key="3">
    <source>
        <dbReference type="Proteomes" id="UP000199071"/>
    </source>
</evidence>